<reference evidence="2 3" key="1">
    <citation type="submission" date="2019-08" db="EMBL/GenBank/DDBJ databases">
        <title>Whole genome of Aphis craccivora.</title>
        <authorList>
            <person name="Voronova N.V."/>
            <person name="Shulinski R.S."/>
            <person name="Bandarenka Y.V."/>
            <person name="Zhorov D.G."/>
            <person name="Warner D."/>
        </authorList>
    </citation>
    <scope>NUCLEOTIDE SEQUENCE [LARGE SCALE GENOMIC DNA]</scope>
    <source>
        <strain evidence="2">180601</strain>
        <tissue evidence="2">Whole Body</tissue>
    </source>
</reference>
<organism evidence="2 3">
    <name type="scientific">Aphis craccivora</name>
    <name type="common">Cowpea aphid</name>
    <dbReference type="NCBI Taxonomy" id="307492"/>
    <lineage>
        <taxon>Eukaryota</taxon>
        <taxon>Metazoa</taxon>
        <taxon>Ecdysozoa</taxon>
        <taxon>Arthropoda</taxon>
        <taxon>Hexapoda</taxon>
        <taxon>Insecta</taxon>
        <taxon>Pterygota</taxon>
        <taxon>Neoptera</taxon>
        <taxon>Paraneoptera</taxon>
        <taxon>Hemiptera</taxon>
        <taxon>Sternorrhyncha</taxon>
        <taxon>Aphidomorpha</taxon>
        <taxon>Aphidoidea</taxon>
        <taxon>Aphididae</taxon>
        <taxon>Aphidini</taxon>
        <taxon>Aphis</taxon>
        <taxon>Aphis</taxon>
    </lineage>
</organism>
<proteinExistence type="predicted"/>
<evidence type="ECO:0000259" key="1">
    <source>
        <dbReference type="Pfam" id="PF05699"/>
    </source>
</evidence>
<dbReference type="PANTHER" id="PTHR45749:SF21">
    <property type="entry name" value="DUF4371 DOMAIN-CONTAINING PROTEIN"/>
    <property type="match status" value="1"/>
</dbReference>
<gene>
    <name evidence="2" type="ORF">FWK35_00032578</name>
</gene>
<evidence type="ECO:0000313" key="3">
    <source>
        <dbReference type="Proteomes" id="UP000478052"/>
    </source>
</evidence>
<dbReference type="AlphaFoldDB" id="A0A6G0VWY1"/>
<dbReference type="InterPro" id="IPR012337">
    <property type="entry name" value="RNaseH-like_sf"/>
</dbReference>
<dbReference type="EMBL" id="VUJU01010933">
    <property type="protein sequence ID" value="KAF0712403.1"/>
    <property type="molecule type" value="Genomic_DNA"/>
</dbReference>
<dbReference type="Pfam" id="PF05699">
    <property type="entry name" value="Dimer_Tnp_hAT"/>
    <property type="match status" value="1"/>
</dbReference>
<dbReference type="InterPro" id="IPR008906">
    <property type="entry name" value="HATC_C_dom"/>
</dbReference>
<name>A0A6G0VWY1_APHCR</name>
<feature type="domain" description="HAT C-terminal dimerisation" evidence="1">
    <location>
        <begin position="24"/>
        <end position="83"/>
    </location>
</feature>
<dbReference type="Proteomes" id="UP000478052">
    <property type="component" value="Unassembled WGS sequence"/>
</dbReference>
<dbReference type="GO" id="GO:0046983">
    <property type="term" value="F:protein dimerization activity"/>
    <property type="evidence" value="ECO:0007669"/>
    <property type="project" value="InterPro"/>
</dbReference>
<dbReference type="SUPFAM" id="SSF53098">
    <property type="entry name" value="Ribonuclease H-like"/>
    <property type="match status" value="1"/>
</dbReference>
<comment type="caution">
    <text evidence="2">The sequence shown here is derived from an EMBL/GenBank/DDBJ whole genome shotgun (WGS) entry which is preliminary data.</text>
</comment>
<accession>A0A6G0VWY1</accession>
<evidence type="ECO:0000313" key="2">
    <source>
        <dbReference type="EMBL" id="KAF0712403.1"/>
    </source>
</evidence>
<sequence>MFPSIVSIISISDIINHLRNEYSNVKDSLFSEITKLIKLILTVPASAATAERSFSALRRLKTYLRSTMTQKRLTHMMILHIHKSMTAKIDLKLIAKEFVSRTSQRKSTFGNFY</sequence>
<dbReference type="PANTHER" id="PTHR45749">
    <property type="match status" value="1"/>
</dbReference>
<keyword evidence="3" id="KW-1185">Reference proteome</keyword>
<protein>
    <submittedName>
        <fullName evidence="2">Zinc finger MYM-type protein 1-like</fullName>
    </submittedName>
</protein>
<dbReference type="OrthoDB" id="6589422at2759"/>